<dbReference type="PANTHER" id="PTHR43166">
    <property type="entry name" value="AMINO ACID IMPORT ATP-BINDING PROTEIN"/>
    <property type="match status" value="1"/>
</dbReference>
<protein>
    <submittedName>
        <fullName evidence="5">Uncharacterized protein</fullName>
    </submittedName>
</protein>
<dbReference type="PANTHER" id="PTHR43166:SF6">
    <property type="entry name" value="PHOSPHONATES IMPORT ATP-BINDING PROTEIN PHNC"/>
    <property type="match status" value="1"/>
</dbReference>
<evidence type="ECO:0000256" key="1">
    <source>
        <dbReference type="ARBA" id="ARBA00022448"/>
    </source>
</evidence>
<comment type="caution">
    <text evidence="5">The sequence shown here is derived from an EMBL/GenBank/DDBJ whole genome shotgun (WGS) entry which is preliminary data.</text>
</comment>
<dbReference type="Gene3D" id="3.40.50.300">
    <property type="entry name" value="P-loop containing nucleotide triphosphate hydrolases"/>
    <property type="match status" value="1"/>
</dbReference>
<dbReference type="InterPro" id="IPR027417">
    <property type="entry name" value="P-loop_NTPase"/>
</dbReference>
<dbReference type="EMBL" id="BAAAQX010000001">
    <property type="protein sequence ID" value="GAA2204795.1"/>
    <property type="molecule type" value="Genomic_DNA"/>
</dbReference>
<organism evidence="5 6">
    <name type="scientific">Nonomuraea monospora</name>
    <dbReference type="NCBI Taxonomy" id="568818"/>
    <lineage>
        <taxon>Bacteria</taxon>
        <taxon>Bacillati</taxon>
        <taxon>Actinomycetota</taxon>
        <taxon>Actinomycetes</taxon>
        <taxon>Streptosporangiales</taxon>
        <taxon>Streptosporangiaceae</taxon>
        <taxon>Nonomuraea</taxon>
    </lineage>
</organism>
<evidence type="ECO:0000256" key="2">
    <source>
        <dbReference type="ARBA" id="ARBA00022475"/>
    </source>
</evidence>
<dbReference type="RefSeq" id="WP_344470750.1">
    <property type="nucleotide sequence ID" value="NZ_BAAAQX010000001.1"/>
</dbReference>
<gene>
    <name evidence="5" type="ORF">GCM10009850_005450</name>
</gene>
<dbReference type="SUPFAM" id="SSF52540">
    <property type="entry name" value="P-loop containing nucleoside triphosphate hydrolases"/>
    <property type="match status" value="1"/>
</dbReference>
<evidence type="ECO:0000313" key="6">
    <source>
        <dbReference type="Proteomes" id="UP001499843"/>
    </source>
</evidence>
<evidence type="ECO:0000256" key="4">
    <source>
        <dbReference type="ARBA" id="ARBA00023136"/>
    </source>
</evidence>
<evidence type="ECO:0000313" key="5">
    <source>
        <dbReference type="EMBL" id="GAA2204795.1"/>
    </source>
</evidence>
<keyword evidence="6" id="KW-1185">Reference proteome</keyword>
<keyword evidence="3" id="KW-1278">Translocase</keyword>
<keyword evidence="4" id="KW-0472">Membrane</keyword>
<sequence length="84" mass="9244">MLADEPVASLDPETAASVMDLLVRVCREDGLTMVCTLHQVELALEWTRRVVGLRLGEVLLDSPTELLDAVRLRGLYLSDPVTVP</sequence>
<evidence type="ECO:0000256" key="3">
    <source>
        <dbReference type="ARBA" id="ARBA00022967"/>
    </source>
</evidence>
<proteinExistence type="predicted"/>
<dbReference type="Proteomes" id="UP001499843">
    <property type="component" value="Unassembled WGS sequence"/>
</dbReference>
<keyword evidence="1" id="KW-0813">Transport</keyword>
<name>A0ABP5NYX1_9ACTN</name>
<accession>A0ABP5NYX1</accession>
<dbReference type="InterPro" id="IPR050086">
    <property type="entry name" value="MetN_ABC_transporter-like"/>
</dbReference>
<reference evidence="6" key="1">
    <citation type="journal article" date="2019" name="Int. J. Syst. Evol. Microbiol.">
        <title>The Global Catalogue of Microorganisms (GCM) 10K type strain sequencing project: providing services to taxonomists for standard genome sequencing and annotation.</title>
        <authorList>
            <consortium name="The Broad Institute Genomics Platform"/>
            <consortium name="The Broad Institute Genome Sequencing Center for Infectious Disease"/>
            <person name="Wu L."/>
            <person name="Ma J."/>
        </authorList>
    </citation>
    <scope>NUCLEOTIDE SEQUENCE [LARGE SCALE GENOMIC DNA]</scope>
    <source>
        <strain evidence="6">JCM 16114</strain>
    </source>
</reference>
<keyword evidence="2" id="KW-1003">Cell membrane</keyword>